<dbReference type="SUPFAM" id="SSF81383">
    <property type="entry name" value="F-box domain"/>
    <property type="match status" value="1"/>
</dbReference>
<evidence type="ECO:0000313" key="3">
    <source>
        <dbReference type="EMBL" id="KAJ1254463.1"/>
    </source>
</evidence>
<dbReference type="InterPro" id="IPR056016">
    <property type="entry name" value="DUF7595"/>
</dbReference>
<dbReference type="Pfam" id="PF24523">
    <property type="entry name" value="DUF7595"/>
    <property type="match status" value="1"/>
</dbReference>
<feature type="domain" description="DUF7595" evidence="2">
    <location>
        <begin position="105"/>
        <end position="328"/>
    </location>
</feature>
<protein>
    <recommendedName>
        <fullName evidence="5">F-box domain-containing protein</fullName>
    </recommendedName>
</protein>
<sequence>STSTAPPPPLPPDVLLEIVARSDAVTLIRCAACCKLLRRDILSPAFIRRVCSHGAGGAAIVPPRLFGILPSHDPFRAAEYRANFSEMHLAPLLSRGGGDPRACFYDPFTSRNGLVALKLRPTNSRRRKSGICVYDPMAGDRTLVPDPPGATNSPPYYQAYVLLTASDGIGCSFLLLMADFAGLMDASCSIKVQSVSSDDAGGRGKWSPATSVSCDRSQGSYRRHSSCSAVVLDGCIHWLMVRSGDIRSDDYLHVLTYKVGAATAGRIELPMDRLPKSYYGDGGVRLGSTPDGRLTMLFRETQGLKISVWLRLSADAGWAPHVVIDVETPLRSLM</sequence>
<evidence type="ECO:0000259" key="1">
    <source>
        <dbReference type="Pfam" id="PF00646"/>
    </source>
</evidence>
<comment type="caution">
    <text evidence="3">The sequence shown here is derived from an EMBL/GenBank/DDBJ whole genome shotgun (WGS) entry which is preliminary data.</text>
</comment>
<dbReference type="AlphaFoldDB" id="A0A9W7X9B8"/>
<dbReference type="EMBL" id="MU630059">
    <property type="protein sequence ID" value="KAJ1254463.1"/>
    <property type="molecule type" value="Genomic_DNA"/>
</dbReference>
<evidence type="ECO:0008006" key="5">
    <source>
        <dbReference type="Google" id="ProtNLM"/>
    </source>
</evidence>
<dbReference type="InterPro" id="IPR036047">
    <property type="entry name" value="F-box-like_dom_sf"/>
</dbReference>
<feature type="non-terminal residue" evidence="3">
    <location>
        <position position="1"/>
    </location>
</feature>
<feature type="domain" description="F-box" evidence="1">
    <location>
        <begin position="10"/>
        <end position="39"/>
    </location>
</feature>
<keyword evidence="4" id="KW-1185">Reference proteome</keyword>
<accession>A0A9W7X9B8</accession>
<dbReference type="Proteomes" id="UP001164776">
    <property type="component" value="Unassembled WGS sequence"/>
</dbReference>
<dbReference type="PANTHER" id="PTHR35828">
    <property type="entry name" value="OS08G0203800 PROTEIN-RELATED"/>
    <property type="match status" value="1"/>
</dbReference>
<gene>
    <name evidence="3" type="ORF">BS78_K058100</name>
</gene>
<dbReference type="PANTHER" id="PTHR35828:SF22">
    <property type="entry name" value="OS10G0103633 PROTEIN"/>
    <property type="match status" value="1"/>
</dbReference>
<reference evidence="3 4" key="1">
    <citation type="submission" date="2022-10" db="EMBL/GenBank/DDBJ databases">
        <title>WGS assembly of Paspalum vaginatum 540-79.</title>
        <authorList>
            <person name="Sun G."/>
            <person name="Wase N."/>
            <person name="Shu S."/>
            <person name="Jenkins J."/>
            <person name="Zhou B."/>
            <person name="Torres-Rodriguez J."/>
            <person name="Chen C."/>
            <person name="Sandor L."/>
            <person name="Plott C."/>
            <person name="Yoshinga Y."/>
            <person name="Daum C."/>
            <person name="Qi P."/>
            <person name="Barry K."/>
            <person name="Lipzen A."/>
            <person name="Berry L."/>
            <person name="Pedersen C."/>
            <person name="Gottilla T."/>
            <person name="Foltz A."/>
            <person name="Yu H."/>
            <person name="O'Malley R."/>
            <person name="Zhang C."/>
            <person name="Devos K."/>
            <person name="Sigmon B."/>
            <person name="Yu B."/>
            <person name="Obata T."/>
            <person name="Schmutz J."/>
            <person name="Schnable J."/>
        </authorList>
    </citation>
    <scope>NUCLEOTIDE SEQUENCE [LARGE SCALE GENOMIC DNA]</scope>
    <source>
        <strain evidence="4">cv. 540-79</strain>
    </source>
</reference>
<name>A0A9W7X9B8_9POAL</name>
<proteinExistence type="predicted"/>
<evidence type="ECO:0000313" key="4">
    <source>
        <dbReference type="Proteomes" id="UP001164776"/>
    </source>
</evidence>
<dbReference type="Pfam" id="PF00646">
    <property type="entry name" value="F-box"/>
    <property type="match status" value="1"/>
</dbReference>
<feature type="non-terminal residue" evidence="3">
    <location>
        <position position="334"/>
    </location>
</feature>
<dbReference type="InterPro" id="IPR001810">
    <property type="entry name" value="F-box_dom"/>
</dbReference>
<organism evidence="3 4">
    <name type="scientific">Paspalum vaginatum</name>
    <name type="common">seashore paspalum</name>
    <dbReference type="NCBI Taxonomy" id="158149"/>
    <lineage>
        <taxon>Eukaryota</taxon>
        <taxon>Viridiplantae</taxon>
        <taxon>Streptophyta</taxon>
        <taxon>Embryophyta</taxon>
        <taxon>Tracheophyta</taxon>
        <taxon>Spermatophyta</taxon>
        <taxon>Magnoliopsida</taxon>
        <taxon>Liliopsida</taxon>
        <taxon>Poales</taxon>
        <taxon>Poaceae</taxon>
        <taxon>PACMAD clade</taxon>
        <taxon>Panicoideae</taxon>
        <taxon>Andropogonodae</taxon>
        <taxon>Paspaleae</taxon>
        <taxon>Paspalinae</taxon>
        <taxon>Paspalum</taxon>
    </lineage>
</organism>
<dbReference type="OrthoDB" id="694444at2759"/>
<evidence type="ECO:0000259" key="2">
    <source>
        <dbReference type="Pfam" id="PF24523"/>
    </source>
</evidence>